<dbReference type="EMBL" id="JAWDJX010000009">
    <property type="protein sequence ID" value="KAK3055202.1"/>
    <property type="molecule type" value="Genomic_DNA"/>
</dbReference>
<sequence>MTSLFKSRTTSDPIYLLLNARDEKERDELTKRWKDNKLSELSFVGIVGGLLADVLTSTNSWPDVLQSGRRTPWVVRACWFCGIIFSLASVLTAASQSIRLHRMSCRPDANSSIRGLLGAKARNLDGYKIPRKAQVLIWQMGVLYLMFSVLFMIIGMLLLVWAAAWGENWWNGQAQLAITFSVVAGLVAGLFVWEQLNLFAWDGKSEEANGGVRLP</sequence>
<evidence type="ECO:0000256" key="1">
    <source>
        <dbReference type="SAM" id="Phobius"/>
    </source>
</evidence>
<evidence type="ECO:0000313" key="2">
    <source>
        <dbReference type="EMBL" id="KAK3055202.1"/>
    </source>
</evidence>
<keyword evidence="1" id="KW-0812">Transmembrane</keyword>
<feature type="transmembrane region" description="Helical" evidence="1">
    <location>
        <begin position="73"/>
        <end position="94"/>
    </location>
</feature>
<dbReference type="AlphaFoldDB" id="A0AAJ0DRH0"/>
<proteinExistence type="predicted"/>
<gene>
    <name evidence="2" type="ORF">LTR09_003755</name>
</gene>
<keyword evidence="3" id="KW-1185">Reference proteome</keyword>
<protein>
    <submittedName>
        <fullName evidence="2">Uncharacterized protein</fullName>
    </submittedName>
</protein>
<accession>A0AAJ0DRH0</accession>
<feature type="transmembrane region" description="Helical" evidence="1">
    <location>
        <begin position="41"/>
        <end position="61"/>
    </location>
</feature>
<feature type="transmembrane region" description="Helical" evidence="1">
    <location>
        <begin position="176"/>
        <end position="193"/>
    </location>
</feature>
<comment type="caution">
    <text evidence="2">The sequence shown here is derived from an EMBL/GenBank/DDBJ whole genome shotgun (WGS) entry which is preliminary data.</text>
</comment>
<name>A0AAJ0DRH0_9PEZI</name>
<reference evidence="2" key="1">
    <citation type="submission" date="2023-04" db="EMBL/GenBank/DDBJ databases">
        <title>Black Yeasts Isolated from many extreme environments.</title>
        <authorList>
            <person name="Coleine C."/>
            <person name="Stajich J.E."/>
            <person name="Selbmann L."/>
        </authorList>
    </citation>
    <scope>NUCLEOTIDE SEQUENCE</scope>
    <source>
        <strain evidence="2">CCFEE 5312</strain>
    </source>
</reference>
<evidence type="ECO:0000313" key="3">
    <source>
        <dbReference type="Proteomes" id="UP001271007"/>
    </source>
</evidence>
<keyword evidence="1" id="KW-1133">Transmembrane helix</keyword>
<dbReference type="Proteomes" id="UP001271007">
    <property type="component" value="Unassembled WGS sequence"/>
</dbReference>
<keyword evidence="1" id="KW-0472">Membrane</keyword>
<organism evidence="2 3">
    <name type="scientific">Extremus antarcticus</name>
    <dbReference type="NCBI Taxonomy" id="702011"/>
    <lineage>
        <taxon>Eukaryota</taxon>
        <taxon>Fungi</taxon>
        <taxon>Dikarya</taxon>
        <taxon>Ascomycota</taxon>
        <taxon>Pezizomycotina</taxon>
        <taxon>Dothideomycetes</taxon>
        <taxon>Dothideomycetidae</taxon>
        <taxon>Mycosphaerellales</taxon>
        <taxon>Extremaceae</taxon>
        <taxon>Extremus</taxon>
    </lineage>
</organism>
<feature type="transmembrane region" description="Helical" evidence="1">
    <location>
        <begin position="141"/>
        <end position="164"/>
    </location>
</feature>